<dbReference type="Gene3D" id="3.20.20.450">
    <property type="entry name" value="EAL domain"/>
    <property type="match status" value="1"/>
</dbReference>
<dbReference type="EMBL" id="CP115920">
    <property type="protein sequence ID" value="XCD17051.1"/>
    <property type="molecule type" value="Genomic_DNA"/>
</dbReference>
<dbReference type="Gene3D" id="3.30.70.270">
    <property type="match status" value="1"/>
</dbReference>
<dbReference type="RefSeq" id="WP_353498270.1">
    <property type="nucleotide sequence ID" value="NZ_CP115920.1"/>
</dbReference>
<dbReference type="SUPFAM" id="SSF55785">
    <property type="entry name" value="PYP-like sensor domain (PAS domain)"/>
    <property type="match status" value="1"/>
</dbReference>
<dbReference type="Pfam" id="PF00990">
    <property type="entry name" value="GGDEF"/>
    <property type="match status" value="1"/>
</dbReference>
<dbReference type="PANTHER" id="PTHR44757">
    <property type="entry name" value="DIGUANYLATE CYCLASE DGCP"/>
    <property type="match status" value="1"/>
</dbReference>
<sequence>MSVMKAGHHGHALHLKQQLEQHLDSEDESCKVQANLNSAFQRRCPAYLDDIVQPLLNHCSDGLIVMDKSGELVWYSDHLASLFALSSDLAFEQILSSLPAPIEKFIRDYSVSVRQADGFGVRNFDLRTPSSAYNLAKGLSGSGNVRVCRFPLTVGGELYGSGFIVSDETQKIANRRDIELAMQVFSEGNQAIIITDKEHVITFVNRAFSDISGYQSAEVIGQHVSLFFDSDEKSYFGREQLKHLARDHYWEGELQSMSKERVRYLQWVNISAYPKHADKPSNYIVVFQDMTESRRREKRIEKLAYYDTLTGCGNRLAMRKFSSQLIQDSQSKGTPSSFALLFIDIDGFKLINDTYGHDAGDKILKYLTRRINGITRRSDRLFRIGGDEFILFLIDADASLTQSKAQQVIDVITRPFQLDRNAIATSISIGIVNYPEDGQELNSLLKHADAAMYKAKAVGKGTFEYCDPELLNKFSREFRIKKQLYMALQNQELQLYFMPQVSMSTGEVVSVEALMRWTNKEFGQLSPAEFIPIAERSGMIHHFTRWVIENVTQSLDTLSQSGLEMIPCSINISPADFASATFFNSLTELIKNSHPQHITLEITETLLVEDREETLNKLLKLKDIGVSISLDDFGTGFSSMSYLTDFPIDEIKIDKTFADTLLQSKRSQDIYHALIQLSNSLGCRCVAEGVENNEQFEWLKSNGCDLSQGFLHYKPMPLSELQKLLKTRH</sequence>
<dbReference type="PROSITE" id="PS50883">
    <property type="entry name" value="EAL"/>
    <property type="match status" value="1"/>
</dbReference>
<dbReference type="SMART" id="SM00052">
    <property type="entry name" value="EAL"/>
    <property type="match status" value="1"/>
</dbReference>
<feature type="domain" description="GGDEF" evidence="3">
    <location>
        <begin position="336"/>
        <end position="468"/>
    </location>
</feature>
<dbReference type="CDD" id="cd01949">
    <property type="entry name" value="GGDEF"/>
    <property type="match status" value="1"/>
</dbReference>
<evidence type="ECO:0000313" key="4">
    <source>
        <dbReference type="EMBL" id="XCD17051.1"/>
    </source>
</evidence>
<gene>
    <name evidence="4" type="ORF">PG915_05860</name>
</gene>
<dbReference type="InterPro" id="IPR029787">
    <property type="entry name" value="Nucleotide_cyclase"/>
</dbReference>
<dbReference type="SMART" id="SM00091">
    <property type="entry name" value="PAS"/>
    <property type="match status" value="2"/>
</dbReference>
<dbReference type="InterPro" id="IPR000160">
    <property type="entry name" value="GGDEF_dom"/>
</dbReference>
<dbReference type="InterPro" id="IPR043128">
    <property type="entry name" value="Rev_trsase/Diguanyl_cyclase"/>
</dbReference>
<dbReference type="CDD" id="cd00130">
    <property type="entry name" value="PAS"/>
    <property type="match status" value="1"/>
</dbReference>
<dbReference type="InterPro" id="IPR000014">
    <property type="entry name" value="PAS"/>
</dbReference>
<dbReference type="PANTHER" id="PTHR44757:SF2">
    <property type="entry name" value="BIOFILM ARCHITECTURE MAINTENANCE PROTEIN MBAA"/>
    <property type="match status" value="1"/>
</dbReference>
<evidence type="ECO:0000259" key="3">
    <source>
        <dbReference type="PROSITE" id="PS50887"/>
    </source>
</evidence>
<evidence type="ECO:0000259" key="1">
    <source>
        <dbReference type="PROSITE" id="PS50112"/>
    </source>
</evidence>
<accession>A0AAU8BND2</accession>
<dbReference type="PROSITE" id="PS50887">
    <property type="entry name" value="GGDEF"/>
    <property type="match status" value="1"/>
</dbReference>
<dbReference type="SUPFAM" id="SSF141868">
    <property type="entry name" value="EAL domain-like"/>
    <property type="match status" value="1"/>
</dbReference>
<dbReference type="Gene3D" id="3.30.450.20">
    <property type="entry name" value="PAS domain"/>
    <property type="match status" value="1"/>
</dbReference>
<dbReference type="InterPro" id="IPR052155">
    <property type="entry name" value="Biofilm_reg_signaling"/>
</dbReference>
<protein>
    <submittedName>
        <fullName evidence="4">Bifunctional diguanylate cyclase/phosphodiesterase</fullName>
    </submittedName>
</protein>
<dbReference type="KEGG" id="vck:PG915_05860"/>
<organism evidence="4">
    <name type="scientific">Vibrio chaetopteri</name>
    <dbReference type="NCBI Taxonomy" id="3016528"/>
    <lineage>
        <taxon>Bacteria</taxon>
        <taxon>Pseudomonadati</taxon>
        <taxon>Pseudomonadota</taxon>
        <taxon>Gammaproteobacteria</taxon>
        <taxon>Vibrionales</taxon>
        <taxon>Vibrionaceae</taxon>
        <taxon>Vibrio</taxon>
    </lineage>
</organism>
<dbReference type="InterPro" id="IPR001633">
    <property type="entry name" value="EAL_dom"/>
</dbReference>
<dbReference type="InterPro" id="IPR035965">
    <property type="entry name" value="PAS-like_dom_sf"/>
</dbReference>
<dbReference type="Pfam" id="PF00563">
    <property type="entry name" value="EAL"/>
    <property type="match status" value="1"/>
</dbReference>
<dbReference type="SMART" id="SM00267">
    <property type="entry name" value="GGDEF"/>
    <property type="match status" value="1"/>
</dbReference>
<dbReference type="CDD" id="cd01948">
    <property type="entry name" value="EAL"/>
    <property type="match status" value="1"/>
</dbReference>
<feature type="domain" description="PAS" evidence="1">
    <location>
        <begin position="177"/>
        <end position="248"/>
    </location>
</feature>
<reference evidence="4" key="1">
    <citation type="submission" date="2023-01" db="EMBL/GenBank/DDBJ databases">
        <title>Vibrio sp. CB1-14 genome sequencing.</title>
        <authorList>
            <person name="Otstavnykh N."/>
            <person name="Isaeva M."/>
            <person name="Meleshko D."/>
        </authorList>
    </citation>
    <scope>NUCLEOTIDE SEQUENCE</scope>
    <source>
        <strain evidence="4">CB1-14</strain>
    </source>
</reference>
<dbReference type="Pfam" id="PF13426">
    <property type="entry name" value="PAS_9"/>
    <property type="match status" value="1"/>
</dbReference>
<dbReference type="PROSITE" id="PS50112">
    <property type="entry name" value="PAS"/>
    <property type="match status" value="1"/>
</dbReference>
<dbReference type="NCBIfam" id="TIGR00254">
    <property type="entry name" value="GGDEF"/>
    <property type="match status" value="1"/>
</dbReference>
<proteinExistence type="predicted"/>
<dbReference type="InterPro" id="IPR035919">
    <property type="entry name" value="EAL_sf"/>
</dbReference>
<feature type="domain" description="EAL" evidence="2">
    <location>
        <begin position="477"/>
        <end position="729"/>
    </location>
</feature>
<dbReference type="SUPFAM" id="SSF55073">
    <property type="entry name" value="Nucleotide cyclase"/>
    <property type="match status" value="1"/>
</dbReference>
<dbReference type="NCBIfam" id="TIGR00229">
    <property type="entry name" value="sensory_box"/>
    <property type="match status" value="1"/>
</dbReference>
<evidence type="ECO:0000259" key="2">
    <source>
        <dbReference type="PROSITE" id="PS50883"/>
    </source>
</evidence>
<name>A0AAU8BND2_9VIBR</name>
<dbReference type="AlphaFoldDB" id="A0AAU8BND2"/>